<protein>
    <submittedName>
        <fullName evidence="1">Unnamed protein product</fullName>
    </submittedName>
</protein>
<name>A0ACB5TLS0_CANBO</name>
<keyword evidence="2" id="KW-1185">Reference proteome</keyword>
<accession>A0ACB5TLS0</accession>
<sequence length="650" mass="74718">MADMSQSNDYIFSTEPDQWTSNGDNNTDGNLYHTTSNSSTNSQGYHHSHHHNKPSLLKSLTGLSLGSSSSNKSCSNLYEPEKIIGASHSHLDILSGTLKLDSHSHHSHNNNNSTNSDSNNNNMNSVTMTAGRSRISETIDRDRRTSSSVRSNGSNSFDSVSTKSPRHSFNSKSSSKKWKDSNAILDDDDDWNDDLDTDAVVVSNNNSNLKRQNLSRISTNTSTNNTTASNLQFYPNLDDFRISQPRTSSPIPQSNNSNTSSNTIGNSDTTENPIINPKIDPSILLSKTSRQVATTTNSQLYPFLKPTYEDMMKDPFSILTIQEPPENERTKYNKIVKALTNQPFQMDELRKQAWSGVPSNIRSLVWQVLLGYISMNPTTRESVLNRKRKEYTSSITQLFQQDKNQSVWHQIIIDIPRTNPTIKLYSYETTQRSLERILYLWAVRHPASGYVQGINDLVTPIYQVFLQNYLNQNIDVENFDPKFLPKELMNCIESDTFWCLTKILDTIQDNYIHEQPGILRQIKELSNLVKRDEPKLSDHFEKQGIEFIQFAFRWMNCMLMRELTVKLIIRMWDTYISNYPTGFKQFHVYVCCAFLRRFSDELLNMDFQDIIIFLQDSTKTKYWDENDVEMMLSEAFIWQSLYENASAHLK</sequence>
<evidence type="ECO:0000313" key="1">
    <source>
        <dbReference type="EMBL" id="GME91085.1"/>
    </source>
</evidence>
<evidence type="ECO:0000313" key="2">
    <source>
        <dbReference type="Proteomes" id="UP001165101"/>
    </source>
</evidence>
<comment type="caution">
    <text evidence="1">The sequence shown here is derived from an EMBL/GenBank/DDBJ whole genome shotgun (WGS) entry which is preliminary data.</text>
</comment>
<organism evidence="1 2">
    <name type="scientific">Candida boidinii</name>
    <name type="common">Yeast</name>
    <dbReference type="NCBI Taxonomy" id="5477"/>
    <lineage>
        <taxon>Eukaryota</taxon>
        <taxon>Fungi</taxon>
        <taxon>Dikarya</taxon>
        <taxon>Ascomycota</taxon>
        <taxon>Saccharomycotina</taxon>
        <taxon>Pichiomycetes</taxon>
        <taxon>Pichiales</taxon>
        <taxon>Pichiaceae</taxon>
        <taxon>Ogataea</taxon>
        <taxon>Ogataea/Candida clade</taxon>
    </lineage>
</organism>
<proteinExistence type="predicted"/>
<dbReference type="EMBL" id="BSXV01000909">
    <property type="protein sequence ID" value="GME91085.1"/>
    <property type="molecule type" value="Genomic_DNA"/>
</dbReference>
<dbReference type="Proteomes" id="UP001165101">
    <property type="component" value="Unassembled WGS sequence"/>
</dbReference>
<reference evidence="1" key="1">
    <citation type="submission" date="2023-04" db="EMBL/GenBank/DDBJ databases">
        <title>Candida boidinii NBRC 1967.</title>
        <authorList>
            <person name="Ichikawa N."/>
            <person name="Sato H."/>
            <person name="Tonouchi N."/>
        </authorList>
    </citation>
    <scope>NUCLEOTIDE SEQUENCE</scope>
    <source>
        <strain evidence="1">NBRC 1967</strain>
    </source>
</reference>
<gene>
    <name evidence="1" type="ORF">Cboi01_000214900</name>
</gene>